<protein>
    <recommendedName>
        <fullName evidence="2">Helix-turn-helix domain-containing protein</fullName>
    </recommendedName>
</protein>
<feature type="chain" id="PRO_5040472040" description="Helix-turn-helix domain-containing protein" evidence="1">
    <location>
        <begin position="18"/>
        <end position="170"/>
    </location>
</feature>
<sequence length="170" mass="19629">MALFLFWMSRYTKLIGSYLFQCTGDQPTHTDQYIHFSSNHHVSAKISVVNTLLHRALTLCDEDKVYNELDHINKALHKNGYPTHYVHRAVKKQTHQITKKEASKEYNKGLTFMPYVKGVSKRTTRILNRAGVKTFYSGSQKLRDILSQPIGQTKRPLGVRVAEHKRATEQ</sequence>
<accession>A0A9Q1CPC7</accession>
<dbReference type="Proteomes" id="UP001152320">
    <property type="component" value="Chromosome 1"/>
</dbReference>
<feature type="domain" description="Helix-turn-helix" evidence="2">
    <location>
        <begin position="32"/>
        <end position="89"/>
    </location>
</feature>
<feature type="signal peptide" evidence="1">
    <location>
        <begin position="1"/>
        <end position="17"/>
    </location>
</feature>
<gene>
    <name evidence="3" type="ORF">HOLleu_02234</name>
</gene>
<proteinExistence type="predicted"/>
<comment type="caution">
    <text evidence="3">The sequence shown here is derived from an EMBL/GenBank/DDBJ whole genome shotgun (WGS) entry which is preliminary data.</text>
</comment>
<dbReference type="PANTHER" id="PTHR21301">
    <property type="entry name" value="REVERSE TRANSCRIPTASE"/>
    <property type="match status" value="1"/>
</dbReference>
<dbReference type="PANTHER" id="PTHR21301:SF11">
    <property type="entry name" value="GIY-YIG DOMAIN-CONTAINING PROTEIN"/>
    <property type="match status" value="1"/>
</dbReference>
<dbReference type="EMBL" id="JAIZAY010000001">
    <property type="protein sequence ID" value="KAJ8049472.1"/>
    <property type="molecule type" value="Genomic_DNA"/>
</dbReference>
<organism evidence="3 4">
    <name type="scientific">Holothuria leucospilota</name>
    <name type="common">Black long sea cucumber</name>
    <name type="synonym">Mertensiothuria leucospilota</name>
    <dbReference type="NCBI Taxonomy" id="206669"/>
    <lineage>
        <taxon>Eukaryota</taxon>
        <taxon>Metazoa</taxon>
        <taxon>Echinodermata</taxon>
        <taxon>Eleutherozoa</taxon>
        <taxon>Echinozoa</taxon>
        <taxon>Holothuroidea</taxon>
        <taxon>Aspidochirotacea</taxon>
        <taxon>Aspidochirotida</taxon>
        <taxon>Holothuriidae</taxon>
        <taxon>Holothuria</taxon>
    </lineage>
</organism>
<dbReference type="OrthoDB" id="10034600at2759"/>
<keyword evidence="1" id="KW-0732">Signal</keyword>
<evidence type="ECO:0000259" key="2">
    <source>
        <dbReference type="Pfam" id="PF26215"/>
    </source>
</evidence>
<evidence type="ECO:0000313" key="4">
    <source>
        <dbReference type="Proteomes" id="UP001152320"/>
    </source>
</evidence>
<dbReference type="AlphaFoldDB" id="A0A9Q1CPC7"/>
<dbReference type="Pfam" id="PF26215">
    <property type="entry name" value="HTH_animal"/>
    <property type="match status" value="1"/>
</dbReference>
<keyword evidence="4" id="KW-1185">Reference proteome</keyword>
<evidence type="ECO:0000256" key="1">
    <source>
        <dbReference type="SAM" id="SignalP"/>
    </source>
</evidence>
<evidence type="ECO:0000313" key="3">
    <source>
        <dbReference type="EMBL" id="KAJ8049472.1"/>
    </source>
</evidence>
<name>A0A9Q1CPC7_HOLLE</name>
<dbReference type="InterPro" id="IPR058912">
    <property type="entry name" value="HTH_animal"/>
</dbReference>
<reference evidence="3" key="1">
    <citation type="submission" date="2021-10" db="EMBL/GenBank/DDBJ databases">
        <title>Tropical sea cucumber genome reveals ecological adaptation and Cuvierian tubules defense mechanism.</title>
        <authorList>
            <person name="Chen T."/>
        </authorList>
    </citation>
    <scope>NUCLEOTIDE SEQUENCE</scope>
    <source>
        <strain evidence="3">Nanhai2018</strain>
        <tissue evidence="3">Muscle</tissue>
    </source>
</reference>